<protein>
    <recommendedName>
        <fullName evidence="6">Diacylglycerol kinase</fullName>
        <shortName evidence="6">DAG kinase</shortName>
        <ecNumber evidence="6">2.7.1.107</ecNumber>
    </recommendedName>
</protein>
<dbReference type="Pfam" id="PF00781">
    <property type="entry name" value="DAGK_cat"/>
    <property type="match status" value="1"/>
</dbReference>
<dbReference type="SMART" id="SM00045">
    <property type="entry name" value="DAGKa"/>
    <property type="match status" value="1"/>
</dbReference>
<dbReference type="InterPro" id="IPR017438">
    <property type="entry name" value="ATP-NAD_kinase_N"/>
</dbReference>
<feature type="region of interest" description="Disordered" evidence="7">
    <location>
        <begin position="1301"/>
        <end position="1331"/>
    </location>
</feature>
<evidence type="ECO:0000256" key="5">
    <source>
        <dbReference type="ARBA" id="ARBA00023315"/>
    </source>
</evidence>
<comment type="similarity">
    <text evidence="1 6">Belongs to the eukaryotic diacylglycerol kinase family.</text>
</comment>
<dbReference type="Pfam" id="PF02458">
    <property type="entry name" value="Transferase"/>
    <property type="match status" value="1"/>
</dbReference>
<dbReference type="Gramene" id="KVI04204">
    <property type="protein sequence ID" value="KVI04204"/>
    <property type="gene ID" value="Ccrd_017486"/>
</dbReference>
<dbReference type="EMBL" id="LEKV01002297">
    <property type="protein sequence ID" value="KVI04204.1"/>
    <property type="molecule type" value="Genomic_DNA"/>
</dbReference>
<evidence type="ECO:0000256" key="1">
    <source>
        <dbReference type="ARBA" id="ARBA00009280"/>
    </source>
</evidence>
<keyword evidence="10" id="KW-1185">Reference proteome</keyword>
<dbReference type="InterPro" id="IPR016064">
    <property type="entry name" value="NAD/diacylglycerol_kinase_sf"/>
</dbReference>
<comment type="caution">
    <text evidence="9">The sequence shown here is derived from an EMBL/GenBank/DDBJ whole genome shotgun (WGS) entry which is preliminary data.</text>
</comment>
<accession>A0A103Y810</accession>
<dbReference type="GO" id="GO:0005524">
    <property type="term" value="F:ATP binding"/>
    <property type="evidence" value="ECO:0007669"/>
    <property type="project" value="UniProtKB-KW"/>
</dbReference>
<evidence type="ECO:0000259" key="8">
    <source>
        <dbReference type="PROSITE" id="PS50146"/>
    </source>
</evidence>
<dbReference type="Pfam" id="PF00609">
    <property type="entry name" value="DAGK_acc"/>
    <property type="match status" value="1"/>
</dbReference>
<organism evidence="9 10">
    <name type="scientific">Cynara cardunculus var. scolymus</name>
    <name type="common">Globe artichoke</name>
    <name type="synonym">Cynara scolymus</name>
    <dbReference type="NCBI Taxonomy" id="59895"/>
    <lineage>
        <taxon>Eukaryota</taxon>
        <taxon>Viridiplantae</taxon>
        <taxon>Streptophyta</taxon>
        <taxon>Embryophyta</taxon>
        <taxon>Tracheophyta</taxon>
        <taxon>Spermatophyta</taxon>
        <taxon>Magnoliopsida</taxon>
        <taxon>eudicotyledons</taxon>
        <taxon>Gunneridae</taxon>
        <taxon>Pentapetalae</taxon>
        <taxon>asterids</taxon>
        <taxon>campanulids</taxon>
        <taxon>Asterales</taxon>
        <taxon>Asteraceae</taxon>
        <taxon>Carduoideae</taxon>
        <taxon>Cardueae</taxon>
        <taxon>Carduinae</taxon>
        <taxon>Cynara</taxon>
    </lineage>
</organism>
<keyword evidence="5" id="KW-0012">Acyltransferase</keyword>
<evidence type="ECO:0000313" key="9">
    <source>
        <dbReference type="EMBL" id="KVI04204.1"/>
    </source>
</evidence>
<dbReference type="PANTHER" id="PTHR31625">
    <property type="match status" value="1"/>
</dbReference>
<sequence>MAATDGFLTVLEICRISPPPNTVGERSLPLTFFDLGWLLFHPIHQIFFYEFPHSKSHFIQTVIPNLKHSLSITLQHFFPFAGNLIVFPPPNASGIARKPEIRHVEGDSIALTFAESTLDFNDLIGNHPRDCNKFYPLVPQLEGASKGSDFVKFPIFSVQVTIFPNSGFAIGLTNHHTLSDARTRYDLLRAWTSIAKYGTDELFLASGSLPFYDRVIEYPQLLDEIYFNQHVIQTLDENYRPPQLVSTTDKVRATFVLTRAHINLLKKWLLVQLPRLEYVSSFTLGCAYIWSCIIKSRLHLEGKKSEDELERFSCVIDWRSRLDPPVPQNYFGNCVGPCFATTKSTILTGNKGFVTAVELVGKTIRETVKNKQGMLKDAETWLDRFVIQVPTVGVAGTPKDDVYDLDFGWGKPKKIMQMTPSTTDMLTVLEDCRISPPPATVGERTLPLTFFDIMWLLHFPIHQLFFYELPHPKPHFIQTIVPIIRHSLSITLQHYFPFASNLIVFTDSNHSNVPKKPEIRHVEGDSVVLRIAESGLDFDDLVGNHPRACDKFYPLVPPLGRVAKVSNFLAIPLFAVQVTFFENRGISIGITNHHVLCDASTKYDFLKAWTSMARHGTDELLLAKGCLPSYDRPIKYPDSLDEIFMNQRGVETLNQEFQPPELVDLPSKVRATFILTKEKINLFKKWVLAELPTLGYISSFSVACAYIWSCIAKSRTEIHERKSEDELERFVCQANLRSRMDPPVPETYFGNCVGPCTAITKSMMLSGNKGFLIAVESLGKAISETVKNKEGVLKKAELCYEMLFITPEKISTKIGVAGTPKLKIYDVDFGWGKPKKYETISIDCNGSISLNAGKESPEDFEIGLSLPAKQMDAFVTIFNNGLDDSFSLSNYMDKLKSSSDNLLRDLHIPDYMLVPGGKVEALSVAPAYPTIVFINPKSGGQLGGELIVTYRSILGQNQVFNLEEEAPDDVLRRLYHHLENLKLNGDELAPLIQARLRIIVAGGDGTAAWLLGVVSDLQLSPPPPIATMSLGTGNNVPFAFGWGRRNPSTDSETVLQFLEQVKKAKEMEVDSWHILMRTKTTTEEGSCDPIPPLELPHSLHAFHRVSDTDEENISGYDTFRGGFWNYFSMGMDAQVSYAFHCERKLHPEKFTSQLANQVHRVHMQSLAVLKDGLQHLYFILLQSEIMNISQLAKIKIMKRNGRWEDLQISPRDLTPPYVDDGLLEIVGFRNAWHGLALLAPNGHGTRLAQCTYMRIDGEPWKQPLPVDDDDTIMVEISLHERVNMLATENCISKSVTDPCTPTTPCTPIDQDPEELDTDDSDSNCDEDFPTEQERRKFGACESFRLTEDLDIDHLTKFGACESFKLPDDLDIVHHL</sequence>
<dbReference type="SUPFAM" id="SSF111331">
    <property type="entry name" value="NAD kinase/diacylglycerol kinase-like"/>
    <property type="match status" value="1"/>
</dbReference>
<dbReference type="SMART" id="SM00046">
    <property type="entry name" value="DAGKc"/>
    <property type="match status" value="1"/>
</dbReference>
<name>A0A103Y810_CYNCS</name>
<dbReference type="Gene3D" id="3.40.50.10330">
    <property type="entry name" value="Probable inorganic polyphosphate/atp-NAD kinase, domain 1"/>
    <property type="match status" value="1"/>
</dbReference>
<dbReference type="InterPro" id="IPR001206">
    <property type="entry name" value="Diacylglycerol_kinase_cat_dom"/>
</dbReference>
<dbReference type="EC" id="2.7.1.107" evidence="6"/>
<gene>
    <name evidence="9" type="ORF">Ccrd_017486</name>
</gene>
<keyword evidence="6 9" id="KW-0418">Kinase</keyword>
<keyword evidence="4" id="KW-0346">Stress response</keyword>
<evidence type="ECO:0000256" key="2">
    <source>
        <dbReference type="ARBA" id="ARBA00011245"/>
    </source>
</evidence>
<dbReference type="Gene3D" id="3.30.559.10">
    <property type="entry name" value="Chloramphenicol acetyltransferase-like domain"/>
    <property type="match status" value="4"/>
</dbReference>
<dbReference type="InterPro" id="IPR051504">
    <property type="entry name" value="Plant_metabolite_acyltrans"/>
</dbReference>
<dbReference type="GO" id="GO:0004143">
    <property type="term" value="F:ATP-dependent diacylglycerol kinase activity"/>
    <property type="evidence" value="ECO:0007669"/>
    <property type="project" value="UniProtKB-EC"/>
</dbReference>
<comment type="subunit">
    <text evidence="2">Monomer.</text>
</comment>
<dbReference type="Proteomes" id="UP000243975">
    <property type="component" value="Unassembled WGS sequence"/>
</dbReference>
<evidence type="ECO:0000256" key="4">
    <source>
        <dbReference type="ARBA" id="ARBA00023016"/>
    </source>
</evidence>
<evidence type="ECO:0000256" key="3">
    <source>
        <dbReference type="ARBA" id="ARBA00022679"/>
    </source>
</evidence>
<dbReference type="InterPro" id="IPR000756">
    <property type="entry name" value="Diacylglycerol_kin_accessory"/>
</dbReference>
<evidence type="ECO:0000256" key="6">
    <source>
        <dbReference type="RuleBase" id="RU361128"/>
    </source>
</evidence>
<evidence type="ECO:0000313" key="10">
    <source>
        <dbReference type="Proteomes" id="UP000243975"/>
    </source>
</evidence>
<comment type="catalytic activity">
    <reaction evidence="6">
        <text>a 1,2-diacyl-sn-glycerol + ATP = a 1,2-diacyl-sn-glycero-3-phosphate + ADP + H(+)</text>
        <dbReference type="Rhea" id="RHEA:10272"/>
        <dbReference type="ChEBI" id="CHEBI:15378"/>
        <dbReference type="ChEBI" id="CHEBI:17815"/>
        <dbReference type="ChEBI" id="CHEBI:30616"/>
        <dbReference type="ChEBI" id="CHEBI:58608"/>
        <dbReference type="ChEBI" id="CHEBI:456216"/>
        <dbReference type="EC" id="2.7.1.107"/>
    </reaction>
</comment>
<keyword evidence="3 6" id="KW-0808">Transferase</keyword>
<feature type="compositionally biased region" description="Acidic residues" evidence="7">
    <location>
        <begin position="1310"/>
        <end position="1330"/>
    </location>
</feature>
<evidence type="ECO:0000256" key="7">
    <source>
        <dbReference type="SAM" id="MobiDB-lite"/>
    </source>
</evidence>
<feature type="non-terminal residue" evidence="9">
    <location>
        <position position="1"/>
    </location>
</feature>
<keyword evidence="6" id="KW-0067">ATP-binding</keyword>
<dbReference type="OMA" id="KFGACES"/>
<dbReference type="PROSITE" id="PS50146">
    <property type="entry name" value="DAGK"/>
    <property type="match status" value="1"/>
</dbReference>
<keyword evidence="6" id="KW-0547">Nucleotide-binding</keyword>
<dbReference type="GO" id="GO:0007200">
    <property type="term" value="P:phospholipase C-activating G protein-coupled receptor signaling pathway"/>
    <property type="evidence" value="ECO:0007669"/>
    <property type="project" value="InterPro"/>
</dbReference>
<dbReference type="GO" id="GO:0016747">
    <property type="term" value="F:acyltransferase activity, transferring groups other than amino-acyl groups"/>
    <property type="evidence" value="ECO:0007669"/>
    <property type="project" value="UniProtKB-ARBA"/>
</dbReference>
<reference evidence="9 10" key="1">
    <citation type="journal article" date="2016" name="Sci. Rep.">
        <title>The genome sequence of the outbreeding globe artichoke constructed de novo incorporating a phase-aware low-pass sequencing strategy of F1 progeny.</title>
        <authorList>
            <person name="Scaglione D."/>
            <person name="Reyes-Chin-Wo S."/>
            <person name="Acquadro A."/>
            <person name="Froenicke L."/>
            <person name="Portis E."/>
            <person name="Beitel C."/>
            <person name="Tirone M."/>
            <person name="Mauro R."/>
            <person name="Lo Monaco A."/>
            <person name="Mauromicale G."/>
            <person name="Faccioli P."/>
            <person name="Cattivelli L."/>
            <person name="Rieseberg L."/>
            <person name="Michelmore R."/>
            <person name="Lanteri S."/>
        </authorList>
    </citation>
    <scope>NUCLEOTIDE SEQUENCE [LARGE SCALE GENOMIC DNA]</scope>
    <source>
        <strain evidence="9">2C</strain>
    </source>
</reference>
<feature type="domain" description="DAGKc" evidence="8">
    <location>
        <begin position="925"/>
        <end position="1078"/>
    </location>
</feature>
<dbReference type="FunFam" id="3.40.50.10330:FF:000016">
    <property type="entry name" value="Diacylglycerol kinase"/>
    <property type="match status" value="1"/>
</dbReference>
<dbReference type="InterPro" id="IPR023213">
    <property type="entry name" value="CAT-like_dom_sf"/>
</dbReference>
<proteinExistence type="inferred from homology"/>